<gene>
    <name evidence="3" type="ORF">F2Q68_00044282</name>
    <name evidence="2" type="ORF">F2Q70_00043332</name>
</gene>
<feature type="region of interest" description="Disordered" evidence="1">
    <location>
        <begin position="75"/>
        <end position="97"/>
    </location>
</feature>
<sequence length="97" mass="10863">MISGSKGNPPKRPSGPYVTSGLQKQSPGSQSPYSRKHLRVHNLSCRFQLYSPGSGPSRKILEKSPSSKTTLWFDPESCHLNQEEDGEHPLEDSSYYR</sequence>
<name>A0A8S9KGB4_BRACR</name>
<evidence type="ECO:0000313" key="3">
    <source>
        <dbReference type="EMBL" id="KAF2605792.1"/>
    </source>
</evidence>
<dbReference type="EMBL" id="QGKY02000164">
    <property type="protein sequence ID" value="KAF2593804.1"/>
    <property type="molecule type" value="Genomic_DNA"/>
</dbReference>
<organism evidence="2">
    <name type="scientific">Brassica cretica</name>
    <name type="common">Mustard</name>
    <dbReference type="NCBI Taxonomy" id="69181"/>
    <lineage>
        <taxon>Eukaryota</taxon>
        <taxon>Viridiplantae</taxon>
        <taxon>Streptophyta</taxon>
        <taxon>Embryophyta</taxon>
        <taxon>Tracheophyta</taxon>
        <taxon>Spermatophyta</taxon>
        <taxon>Magnoliopsida</taxon>
        <taxon>eudicotyledons</taxon>
        <taxon>Gunneridae</taxon>
        <taxon>Pentapetalae</taxon>
        <taxon>rosids</taxon>
        <taxon>malvids</taxon>
        <taxon>Brassicales</taxon>
        <taxon>Brassicaceae</taxon>
        <taxon>Brassiceae</taxon>
        <taxon>Brassica</taxon>
    </lineage>
</organism>
<comment type="caution">
    <text evidence="2">The sequence shown here is derived from an EMBL/GenBank/DDBJ whole genome shotgun (WGS) entry which is preliminary data.</text>
</comment>
<dbReference type="EMBL" id="QGKW02000276">
    <property type="protein sequence ID" value="KAF2605792.1"/>
    <property type="molecule type" value="Genomic_DNA"/>
</dbReference>
<evidence type="ECO:0000256" key="1">
    <source>
        <dbReference type="SAM" id="MobiDB-lite"/>
    </source>
</evidence>
<accession>A0A8S9KGB4</accession>
<dbReference type="AlphaFoldDB" id="A0A8S9KGB4"/>
<feature type="region of interest" description="Disordered" evidence="1">
    <location>
        <begin position="1"/>
        <end position="37"/>
    </location>
</feature>
<reference evidence="2" key="1">
    <citation type="submission" date="2019-12" db="EMBL/GenBank/DDBJ databases">
        <title>Genome sequencing and annotation of Brassica cretica.</title>
        <authorList>
            <person name="Studholme D.J."/>
            <person name="Sarris P.F."/>
        </authorList>
    </citation>
    <scope>NUCLEOTIDE SEQUENCE</scope>
    <source>
        <strain evidence="3">PFS-001/15</strain>
        <strain evidence="2">PFS-102/07</strain>
        <tissue evidence="2">Leaf</tissue>
    </source>
</reference>
<protein>
    <submittedName>
        <fullName evidence="2">Uncharacterized protein</fullName>
    </submittedName>
</protein>
<evidence type="ECO:0000313" key="2">
    <source>
        <dbReference type="EMBL" id="KAF2593804.1"/>
    </source>
</evidence>
<feature type="compositionally biased region" description="Polar residues" evidence="1">
    <location>
        <begin position="20"/>
        <end position="33"/>
    </location>
</feature>
<proteinExistence type="predicted"/>
<dbReference type="Proteomes" id="UP000712281">
    <property type="component" value="Unassembled WGS sequence"/>
</dbReference>